<evidence type="ECO:0000313" key="1">
    <source>
        <dbReference type="EMBL" id="ERN01716.1"/>
    </source>
</evidence>
<evidence type="ECO:0000313" key="2">
    <source>
        <dbReference type="Proteomes" id="UP000017836"/>
    </source>
</evidence>
<keyword evidence="2" id="KW-1185">Reference proteome</keyword>
<dbReference type="AlphaFoldDB" id="U5CVG5"/>
<proteinExistence type="predicted"/>
<feature type="non-terminal residue" evidence="1">
    <location>
        <position position="1"/>
    </location>
</feature>
<dbReference type="EMBL" id="KI394747">
    <property type="protein sequence ID" value="ERN01716.1"/>
    <property type="molecule type" value="Genomic_DNA"/>
</dbReference>
<protein>
    <submittedName>
        <fullName evidence="1">Uncharacterized protein</fullName>
    </submittedName>
</protein>
<organism evidence="1 2">
    <name type="scientific">Amborella trichopoda</name>
    <dbReference type="NCBI Taxonomy" id="13333"/>
    <lineage>
        <taxon>Eukaryota</taxon>
        <taxon>Viridiplantae</taxon>
        <taxon>Streptophyta</taxon>
        <taxon>Embryophyta</taxon>
        <taxon>Tracheophyta</taxon>
        <taxon>Spermatophyta</taxon>
        <taxon>Magnoliopsida</taxon>
        <taxon>Amborellales</taxon>
        <taxon>Amborellaceae</taxon>
        <taxon>Amborella</taxon>
    </lineage>
</organism>
<gene>
    <name evidence="1" type="ORF">AMTR_s05394p00005310</name>
</gene>
<dbReference type="Proteomes" id="UP000017836">
    <property type="component" value="Unassembled WGS sequence"/>
</dbReference>
<name>U5CVG5_AMBTC</name>
<dbReference type="HOGENOM" id="CLU_3056560_0_0_1"/>
<sequence length="54" mass="5911">CNNVKNIVMVTSVALPPIFCSMKTSSRNGIALLGKRFRAPEVQIVRLLLQAKPS</sequence>
<accession>U5CVG5</accession>
<dbReference type="Gramene" id="ERN01716">
    <property type="protein sequence ID" value="ERN01716"/>
    <property type="gene ID" value="AMTR_s05394p00005310"/>
</dbReference>
<reference evidence="2" key="1">
    <citation type="journal article" date="2013" name="Science">
        <title>The Amborella genome and the evolution of flowering plants.</title>
        <authorList>
            <consortium name="Amborella Genome Project"/>
        </authorList>
    </citation>
    <scope>NUCLEOTIDE SEQUENCE [LARGE SCALE GENOMIC DNA]</scope>
</reference>